<feature type="transmembrane region" description="Helical" evidence="6">
    <location>
        <begin position="737"/>
        <end position="754"/>
    </location>
</feature>
<evidence type="ECO:0008006" key="9">
    <source>
        <dbReference type="Google" id="ProtNLM"/>
    </source>
</evidence>
<evidence type="ECO:0000256" key="3">
    <source>
        <dbReference type="ARBA" id="ARBA00022989"/>
    </source>
</evidence>
<dbReference type="InterPro" id="IPR045863">
    <property type="entry name" value="CorA_TM1_TM2"/>
</dbReference>
<feature type="compositionally biased region" description="Basic and acidic residues" evidence="5">
    <location>
        <begin position="319"/>
        <end position="339"/>
    </location>
</feature>
<keyword evidence="2 6" id="KW-0812">Transmembrane</keyword>
<evidence type="ECO:0000256" key="4">
    <source>
        <dbReference type="ARBA" id="ARBA00023136"/>
    </source>
</evidence>
<feature type="region of interest" description="Disordered" evidence="5">
    <location>
        <begin position="318"/>
        <end position="360"/>
    </location>
</feature>
<feature type="transmembrane region" description="Helical" evidence="6">
    <location>
        <begin position="824"/>
        <end position="843"/>
    </location>
</feature>
<dbReference type="InterPro" id="IPR002523">
    <property type="entry name" value="MgTranspt_CorA/ZnTranspt_ZntB"/>
</dbReference>
<reference evidence="7" key="1">
    <citation type="submission" date="2023-06" db="EMBL/GenBank/DDBJ databases">
        <title>Genome-scale phylogeny and comparative genomics of the fungal order Sordariales.</title>
        <authorList>
            <consortium name="Lawrence Berkeley National Laboratory"/>
            <person name="Hensen N."/>
            <person name="Bonometti L."/>
            <person name="Westerberg I."/>
            <person name="Brannstrom I.O."/>
            <person name="Guillou S."/>
            <person name="Cros-Aarteil S."/>
            <person name="Calhoun S."/>
            <person name="Haridas S."/>
            <person name="Kuo A."/>
            <person name="Mondo S."/>
            <person name="Pangilinan J."/>
            <person name="Riley R."/>
            <person name="Labutti K."/>
            <person name="Andreopoulos B."/>
            <person name="Lipzen A."/>
            <person name="Chen C."/>
            <person name="Yanf M."/>
            <person name="Daum C."/>
            <person name="Ng V."/>
            <person name="Clum A."/>
            <person name="Steindorff A."/>
            <person name="Ohm R."/>
            <person name="Martin F."/>
            <person name="Silar P."/>
            <person name="Natvig D."/>
            <person name="Lalanne C."/>
            <person name="Gautier V."/>
            <person name="Ament-Velasquez S.L."/>
            <person name="Kruys A."/>
            <person name="Hutchinson M.I."/>
            <person name="Powell A.J."/>
            <person name="Barry K."/>
            <person name="Miller A.N."/>
            <person name="Grigoriev I.V."/>
            <person name="Debuchy R."/>
            <person name="Gladieux P."/>
            <person name="Thoren M.H."/>
            <person name="Johannesson H."/>
        </authorList>
    </citation>
    <scope>NUCLEOTIDE SEQUENCE</scope>
    <source>
        <strain evidence="7">8032-3</strain>
    </source>
</reference>
<evidence type="ECO:0000313" key="7">
    <source>
        <dbReference type="EMBL" id="KAK1772140.1"/>
    </source>
</evidence>
<protein>
    <recommendedName>
        <fullName evidence="9">Mg2+ transporter protein, CorA-like/Zinc transport protein ZntB</fullName>
    </recommendedName>
</protein>
<sequence>MVKNKKSRRGKDDPGDGLGGYPLGWPSSQRWNPQYSVPRNSVDCEYPSSASPSRLEGGPDSPDHAKHFNQPRSMSYGRNTRDLDTHAAAQAGLRADDTEELSDLTHWLDTLAELYMNNLDNRARWDPRWLNITRRERFEGLASASVTVVDYLTSDPEPRREAITSKKQLAATLESRPENSDVRVVMVSDLSRFVMGALGQLYSIDPEFWYEHLVNSGYGASDSGLKLKNAVWMNWAERETRFRHRALPGVGQRTEWNLPRRTNKRCWAHLRWGRLGLLNYFGRKGFHEDEMETRVGDGRWVMERDVVLDKHGLLMTAKRKAEADRKAKKEAEKRSKKEQQVPLPPSLSPSPAGADTTSVRGKTTNVYRAYSTFESLPNNPTFWTNRDLRVMAPEGASYWRGLDHGGKTTIILLFDPMRSMMHYKTKETTPSLTFMPRAMEIEVYTEKRLWQTPDPGETYLDPPPPPFSKQELKKQKKEARKLQHKGKKSWLGKKLKRGADDEEETYVPSLDYDSTSSYTSDSEYDEEYQNAMRAQYSNPPPHRRERDYARKYALSTHDLVFRHMKTLTAAQILQDASLLPSILTRLSLDDLWQLLAEIRLNLDHLDADLAADLHLHLLESIGITTRLNINWMRSTLQDLQDCAAHLAALSTLLSHPADLAVELADLTTHLQTLQTRTEQTASLLVSSTGLAQSTLVIDQTSGIDKLTELAFFFVPLSFITSVFSMQVSELTTSPPPLWAWGVAITSVFLTTYLVRCTLRSPSLRVFAMHCRATMLNRFTSSKRGSASRRLNTVGNRAIGKFAFFFAAVLSLCMCAVLLFLAFIFLVFGGLWLGAAAAALYFIITRWPDPAVLGPGFAALVVAAAGMGVSWYWSDEIQDWAEVALERGAGWMLRVFPARWTLDRVDDDDLAQEGVNTYARQAMILAST</sequence>
<gene>
    <name evidence="7" type="ORF">QBC33DRAFT_365</name>
</gene>
<feature type="transmembrane region" description="Helical" evidence="6">
    <location>
        <begin position="850"/>
        <end position="872"/>
    </location>
</feature>
<dbReference type="AlphaFoldDB" id="A0AAJ0FTG8"/>
<evidence type="ECO:0000313" key="8">
    <source>
        <dbReference type="Proteomes" id="UP001244011"/>
    </source>
</evidence>
<dbReference type="GO" id="GO:0046873">
    <property type="term" value="F:metal ion transmembrane transporter activity"/>
    <property type="evidence" value="ECO:0007669"/>
    <property type="project" value="InterPro"/>
</dbReference>
<keyword evidence="4 6" id="KW-0472">Membrane</keyword>
<accession>A0AAJ0FTG8</accession>
<comment type="caution">
    <text evidence="7">The sequence shown here is derived from an EMBL/GenBank/DDBJ whole genome shotgun (WGS) entry which is preliminary data.</text>
</comment>
<keyword evidence="3 6" id="KW-1133">Transmembrane helix</keyword>
<keyword evidence="8" id="KW-1185">Reference proteome</keyword>
<evidence type="ECO:0000256" key="5">
    <source>
        <dbReference type="SAM" id="MobiDB-lite"/>
    </source>
</evidence>
<dbReference type="Proteomes" id="UP001244011">
    <property type="component" value="Unassembled WGS sequence"/>
</dbReference>
<name>A0AAJ0FTG8_9PEZI</name>
<dbReference type="GeneID" id="85307135"/>
<dbReference type="EMBL" id="MU838997">
    <property type="protein sequence ID" value="KAK1772140.1"/>
    <property type="molecule type" value="Genomic_DNA"/>
</dbReference>
<feature type="compositionally biased region" description="Basic residues" evidence="5">
    <location>
        <begin position="474"/>
        <end position="496"/>
    </location>
</feature>
<feature type="transmembrane region" description="Helical" evidence="6">
    <location>
        <begin position="797"/>
        <end position="818"/>
    </location>
</feature>
<feature type="compositionally biased region" description="Low complexity" evidence="5">
    <location>
        <begin position="511"/>
        <end position="521"/>
    </location>
</feature>
<organism evidence="7 8">
    <name type="scientific">Phialemonium atrogriseum</name>
    <dbReference type="NCBI Taxonomy" id="1093897"/>
    <lineage>
        <taxon>Eukaryota</taxon>
        <taxon>Fungi</taxon>
        <taxon>Dikarya</taxon>
        <taxon>Ascomycota</taxon>
        <taxon>Pezizomycotina</taxon>
        <taxon>Sordariomycetes</taxon>
        <taxon>Sordariomycetidae</taxon>
        <taxon>Cephalothecales</taxon>
        <taxon>Cephalothecaceae</taxon>
        <taxon>Phialemonium</taxon>
    </lineage>
</organism>
<dbReference type="Gene3D" id="1.20.58.340">
    <property type="entry name" value="Magnesium transport protein CorA, transmembrane region"/>
    <property type="match status" value="1"/>
</dbReference>
<evidence type="ECO:0000256" key="1">
    <source>
        <dbReference type="ARBA" id="ARBA00004141"/>
    </source>
</evidence>
<feature type="region of interest" description="Disordered" evidence="5">
    <location>
        <begin position="452"/>
        <end position="524"/>
    </location>
</feature>
<evidence type="ECO:0000256" key="2">
    <source>
        <dbReference type="ARBA" id="ARBA00022692"/>
    </source>
</evidence>
<dbReference type="RefSeq" id="XP_060288353.1">
    <property type="nucleotide sequence ID" value="XM_060423948.1"/>
</dbReference>
<dbReference type="GO" id="GO:0016020">
    <property type="term" value="C:membrane"/>
    <property type="evidence" value="ECO:0007669"/>
    <property type="project" value="UniProtKB-SubCell"/>
</dbReference>
<dbReference type="Pfam" id="PF01544">
    <property type="entry name" value="CorA"/>
    <property type="match status" value="1"/>
</dbReference>
<evidence type="ECO:0000256" key="6">
    <source>
        <dbReference type="SAM" id="Phobius"/>
    </source>
</evidence>
<comment type="subcellular location">
    <subcellularLocation>
        <location evidence="1">Membrane</location>
        <topology evidence="1">Multi-pass membrane protein</topology>
    </subcellularLocation>
</comment>
<dbReference type="SUPFAM" id="SSF144083">
    <property type="entry name" value="Magnesium transport protein CorA, transmembrane region"/>
    <property type="match status" value="1"/>
</dbReference>
<feature type="compositionally biased region" description="Polar residues" evidence="5">
    <location>
        <begin position="26"/>
        <end position="39"/>
    </location>
</feature>
<feature type="region of interest" description="Disordered" evidence="5">
    <location>
        <begin position="1"/>
        <end position="79"/>
    </location>
</feature>
<proteinExistence type="predicted"/>